<feature type="repeat" description="WD" evidence="3">
    <location>
        <begin position="1468"/>
        <end position="1509"/>
    </location>
</feature>
<dbReference type="PRINTS" id="PR00320">
    <property type="entry name" value="GPROTEINBRPT"/>
</dbReference>
<dbReference type="InterPro" id="IPR011047">
    <property type="entry name" value="Quinoprotein_ADH-like_sf"/>
</dbReference>
<feature type="repeat" description="WD" evidence="3">
    <location>
        <begin position="1427"/>
        <end position="1461"/>
    </location>
</feature>
<dbReference type="InterPro" id="IPR027417">
    <property type="entry name" value="P-loop_NTPase"/>
</dbReference>
<dbReference type="PROSITE" id="PS50082">
    <property type="entry name" value="WD_REPEATS_2"/>
    <property type="match status" value="19"/>
</dbReference>
<feature type="repeat" description="WD" evidence="3">
    <location>
        <begin position="1386"/>
        <end position="1420"/>
    </location>
</feature>
<protein>
    <recommendedName>
        <fullName evidence="5">Novel STAND NTPase 1 domain-containing protein</fullName>
    </recommendedName>
</protein>
<accession>A0A0M2PSS2</accession>
<dbReference type="RefSeq" id="WP_017712679.1">
    <property type="nucleotide sequence ID" value="NZ_KB235937.1"/>
</dbReference>
<evidence type="ECO:0000256" key="4">
    <source>
        <dbReference type="SAM" id="MobiDB-lite"/>
    </source>
</evidence>
<dbReference type="PROSITE" id="PS00678">
    <property type="entry name" value="WD_REPEATS_1"/>
    <property type="match status" value="4"/>
</dbReference>
<proteinExistence type="predicted"/>
<comment type="caution">
    <text evidence="6">The sequence shown here is derived from an EMBL/GenBank/DDBJ whole genome shotgun (WGS) entry which is preliminary data.</text>
</comment>
<feature type="repeat" description="WD" evidence="3">
    <location>
        <begin position="1756"/>
        <end position="1788"/>
    </location>
</feature>
<dbReference type="SUPFAM" id="SSF101908">
    <property type="entry name" value="Putative isomerase YbhE"/>
    <property type="match status" value="1"/>
</dbReference>
<feature type="repeat" description="WD" evidence="3">
    <location>
        <begin position="1716"/>
        <end position="1747"/>
    </location>
</feature>
<dbReference type="Pfam" id="PF00400">
    <property type="entry name" value="WD40"/>
    <property type="match status" value="20"/>
</dbReference>
<name>A0A0M2PSS2_PROHO</name>
<dbReference type="SUPFAM" id="SSF50998">
    <property type="entry name" value="Quinoprotein alcohol dehydrogenase-like"/>
    <property type="match status" value="1"/>
</dbReference>
<feature type="repeat" description="WD" evidence="3">
    <location>
        <begin position="1551"/>
        <end position="1583"/>
    </location>
</feature>
<dbReference type="eggNOG" id="COG2319">
    <property type="taxonomic scope" value="Bacteria"/>
</dbReference>
<feature type="repeat" description="WD" evidence="3">
    <location>
        <begin position="1236"/>
        <end position="1268"/>
    </location>
</feature>
<evidence type="ECO:0000256" key="1">
    <source>
        <dbReference type="ARBA" id="ARBA00022574"/>
    </source>
</evidence>
<dbReference type="Pfam" id="PF20703">
    <property type="entry name" value="nSTAND1"/>
    <property type="match status" value="1"/>
</dbReference>
<dbReference type="eggNOG" id="COG1672">
    <property type="taxonomic scope" value="Bacteria"/>
</dbReference>
<dbReference type="Gene3D" id="3.40.50.1460">
    <property type="match status" value="1"/>
</dbReference>
<dbReference type="InterPro" id="IPR001680">
    <property type="entry name" value="WD40_rpt"/>
</dbReference>
<evidence type="ECO:0000256" key="3">
    <source>
        <dbReference type="PROSITE-ProRule" id="PRU00221"/>
    </source>
</evidence>
<feature type="repeat" description="WD" evidence="3">
    <location>
        <begin position="941"/>
        <end position="982"/>
    </location>
</feature>
<dbReference type="GO" id="GO:0000398">
    <property type="term" value="P:mRNA splicing, via spliceosome"/>
    <property type="evidence" value="ECO:0007669"/>
    <property type="project" value="TreeGrafter"/>
</dbReference>
<reference evidence="6" key="1">
    <citation type="submission" date="2012-04" db="EMBL/GenBank/DDBJ databases">
        <authorList>
            <person name="Borisov I.G."/>
            <person name="Ivanikova N.V."/>
            <person name="Pinevich A.V."/>
        </authorList>
    </citation>
    <scope>NUCLEOTIDE SEQUENCE</scope>
    <source>
        <strain evidence="6">CALU 1027</strain>
    </source>
</reference>
<dbReference type="SUPFAM" id="SSF52540">
    <property type="entry name" value="P-loop containing nucleoside triphosphate hydrolases"/>
    <property type="match status" value="1"/>
</dbReference>
<feature type="repeat" description="WD" evidence="3">
    <location>
        <begin position="1510"/>
        <end position="1542"/>
    </location>
</feature>
<feature type="repeat" description="WD" evidence="3">
    <location>
        <begin position="1592"/>
        <end position="1624"/>
    </location>
</feature>
<evidence type="ECO:0000256" key="2">
    <source>
        <dbReference type="ARBA" id="ARBA00022737"/>
    </source>
</evidence>
<dbReference type="Proteomes" id="UP000034681">
    <property type="component" value="Unassembled WGS sequence"/>
</dbReference>
<feature type="compositionally biased region" description="Low complexity" evidence="4">
    <location>
        <begin position="890"/>
        <end position="904"/>
    </location>
</feature>
<dbReference type="EMBL" id="AJTX02000006">
    <property type="protein sequence ID" value="KKI99174.1"/>
    <property type="molecule type" value="Genomic_DNA"/>
</dbReference>
<dbReference type="SUPFAM" id="SSF50978">
    <property type="entry name" value="WD40 repeat-like"/>
    <property type="match status" value="2"/>
</dbReference>
<dbReference type="OrthoDB" id="464342at2"/>
<feature type="repeat" description="WD" evidence="3">
    <location>
        <begin position="1031"/>
        <end position="1065"/>
    </location>
</feature>
<feature type="repeat" description="WD" evidence="3">
    <location>
        <begin position="1072"/>
        <end position="1104"/>
    </location>
</feature>
<feature type="repeat" description="WD" evidence="3">
    <location>
        <begin position="990"/>
        <end position="1022"/>
    </location>
</feature>
<evidence type="ECO:0000313" key="6">
    <source>
        <dbReference type="EMBL" id="KKI99174.1"/>
    </source>
</evidence>
<feature type="repeat" description="WD" evidence="3">
    <location>
        <begin position="1323"/>
        <end position="1364"/>
    </location>
</feature>
<feature type="repeat" description="WD" evidence="3">
    <location>
        <begin position="1675"/>
        <end position="1708"/>
    </location>
</feature>
<feature type="region of interest" description="Disordered" evidence="4">
    <location>
        <begin position="880"/>
        <end position="920"/>
    </location>
</feature>
<dbReference type="InterPro" id="IPR049052">
    <property type="entry name" value="nSTAND1"/>
</dbReference>
<evidence type="ECO:0000313" key="7">
    <source>
        <dbReference type="Proteomes" id="UP000034681"/>
    </source>
</evidence>
<feature type="repeat" description="WD" evidence="3">
    <location>
        <begin position="1154"/>
        <end position="1187"/>
    </location>
</feature>
<dbReference type="PANTHER" id="PTHR19846">
    <property type="entry name" value="WD40 REPEAT PROTEIN"/>
    <property type="match status" value="1"/>
</dbReference>
<evidence type="ECO:0000259" key="5">
    <source>
        <dbReference type="Pfam" id="PF20703"/>
    </source>
</evidence>
<keyword evidence="2" id="KW-0677">Repeat</keyword>
<feature type="repeat" description="WD" evidence="3">
    <location>
        <begin position="1195"/>
        <end position="1227"/>
    </location>
</feature>
<dbReference type="SMART" id="SM00320">
    <property type="entry name" value="WD40"/>
    <property type="match status" value="22"/>
</dbReference>
<dbReference type="STRING" id="317619.GCA_000332315_02277"/>
<dbReference type="CDD" id="cd00200">
    <property type="entry name" value="WD40"/>
    <property type="match status" value="3"/>
</dbReference>
<sequence>MTRLALVVGIDTYQTLPALPIARTGATAIAQRLERYGQFTVQQLPVPLATAHPGVSVEHPLDLASLKENLIELFQPQRGVYPKTALFYFSGYGFFSNGGLQEGFLATSDCHSSQDHQGLSFFWLQRLLRDSPVEQWAVWLDCWQPGGESLGLTLGSHGSTIADNSWMDLKEADPGGRNGHDRLFLAASQPVIGSTATTTISLNTSGSIGFLGQSLSPLTQAIAEGLDPDRTDTGVITSAFLHNWVRSALDDRLPNHHWHQSGNPIVLSRALRDFCPYKGLAYFDCNTDDPQYFHGRDSLTVQLLEAMVHHPFLAVLGASGSGKSSVLRAGLIHQLQLGQMIPDSDRWRIHIIQPGGHPLLNLAFAFLDLNLPLVERAKQLGEIETFLSQGREGMRRLIQASAAPRLVLVVDQFEELFTLCRDKAERLLFLDCLLGAIALAAEGRYGVPFHVVIGMRADFFSQCTRSDYAALGEAIRHNHVTVPALTPGELQDAICKPAQQLGVTLEPELIQQMIADVAGASNALPLLEYTLTELWHQRRDRQLQVTDYIRLGGIRGTLEKRADALYQQLKPEEQSAVQHIFLSLTQFGDGVTEDSRRRVFKQDLTTPQFSPRLIDSTLQRLANEKLVVTSAWAPPGTGLGEEEVVDVIHEALIRHWGLLRHWIETHRDDLRQQRELQEQAEQWFRKGKAPDYLLQGEALGEALTFWLQWTEDSPTATAPPIHRPLSGLVQELLDASQQAQQQRHQVSQQQQQQFQQQRHQTQRAKLQLRTLALGAGGVLCGALLLIAAQRQAIDSQTIGSLTTEVRQALVDHQDLEAQRLSLEAHQRWRTNLLTQWFQPSLGESVEAGLQQALYETQELNQVGDHGGGIVSVALNPQGVSPQGLGPSLNSPPATAAVSAPEASPVPRPGGEGSNPTAFLATSGRDGRVQLWNSQGQKLAELAQDQGEVYEVAWSPDGLKLATAGRDGTVRLWNAQGQPLVTLEPGGVVDPSGTRSPVFDVAWSPDSRELISTGSDGQVYRWSGEGTLLGQFKAHDSWIYDVVYNPTGQRLATAGGDGLVKLWDLDGNLQGTLDNDGSTVWSVAFSPDGQTLASASSDSQIRLWDRQGQLLRVLQGHRDRVLSVRFSPDGQTLASGSTDGTIHLWDLQGHVLQVFQGHGDWVYDLAYSAQGDVLVSSGRDGTARFWRLTPPVQQQQLAHPDRTLKVAYDPLGEFVATSSTNGSVSLWSSEGQPLKTLTGHQGWVLDLNFSADGQRLVTGGSDGMVRIWSRSGQLLHILPGDQGWVYEVAFSPDGAFIASRGRSGTVRLWTAQGQLLGQLSDNVDANGSSPIYSLLFSPNSTLLATRSQDNGVRLWQLPTSESSISEASTSGSSTSGSSALSFPVTLLKDHQGEIYDMAFTPDSEFVATAGADGTVRLWDLQGKPRSVLRSNSAEIYSLSISGDGQTLATGSSDGSTRLWTLDGQVTATLPTAQEPVWEVRLSPDGKTLATRSNSHTARLWDVATGQAIVELPPHGGSVWSLRFSPDSQTLVTHSADGVVQLWNRQGQRQAILQNTQGQVTSVSADPQAKLLASGGSDGSVRLWDSSGALVATLTGHQGAVEQVAFSPDGKTLASTSTDGTVRLWNRRGELLQDLGSLGSAATYGVAFDSASQQVMVSDAQGMVRRWSVTGEALGEFKADTQPVLALAWSRDGQQVATGQQDGTVKLWDLTGQPLETRSGHQDRVTSLIFRDQGQLASSSADGTVRLWNAAGESIATLRGHQGTVRQVQFHPHAPQLLTSGEDGTVRLWNDQGQALVTIPAHGGGVGTAQFSADGQTVISGGWRDGQWRRWAMGDGTVLARSLCQQLQSYLHNPTTPADQQSLCDAFL</sequence>
<dbReference type="GO" id="GO:0030621">
    <property type="term" value="F:U4 snRNA binding"/>
    <property type="evidence" value="ECO:0007669"/>
    <property type="project" value="TreeGrafter"/>
</dbReference>
<dbReference type="GO" id="GO:0017070">
    <property type="term" value="F:U6 snRNA binding"/>
    <property type="evidence" value="ECO:0007669"/>
    <property type="project" value="TreeGrafter"/>
</dbReference>
<gene>
    <name evidence="6" type="ORF">PROH_15560</name>
</gene>
<dbReference type="InterPro" id="IPR019775">
    <property type="entry name" value="WD40_repeat_CS"/>
</dbReference>
<dbReference type="InterPro" id="IPR015943">
    <property type="entry name" value="WD40/YVTN_repeat-like_dom_sf"/>
</dbReference>
<keyword evidence="1 3" id="KW-0853">WD repeat</keyword>
<feature type="repeat" description="WD" evidence="3">
    <location>
        <begin position="1113"/>
        <end position="1147"/>
    </location>
</feature>
<dbReference type="InterPro" id="IPR036322">
    <property type="entry name" value="WD40_repeat_dom_sf"/>
</dbReference>
<dbReference type="PANTHER" id="PTHR19846:SF0">
    <property type="entry name" value="PRE-MRNA PROCESSING FACTOR 4"/>
    <property type="match status" value="1"/>
</dbReference>
<feature type="repeat" description="WD" evidence="3">
    <location>
        <begin position="1277"/>
        <end position="1308"/>
    </location>
</feature>
<feature type="domain" description="Novel STAND NTPase 1" evidence="5">
    <location>
        <begin position="276"/>
        <end position="690"/>
    </location>
</feature>
<keyword evidence="7" id="KW-1185">Reference proteome</keyword>
<dbReference type="PROSITE" id="PS50294">
    <property type="entry name" value="WD_REPEATS_REGION"/>
    <property type="match status" value="17"/>
</dbReference>
<dbReference type="InterPro" id="IPR020472">
    <property type="entry name" value="WD40_PAC1"/>
</dbReference>
<organism evidence="6 7">
    <name type="scientific">Prochlorothrix hollandica PCC 9006 = CALU 1027</name>
    <dbReference type="NCBI Taxonomy" id="317619"/>
    <lineage>
        <taxon>Bacteria</taxon>
        <taxon>Bacillati</taxon>
        <taxon>Cyanobacteriota</taxon>
        <taxon>Cyanophyceae</taxon>
        <taxon>Prochlorotrichales</taxon>
        <taxon>Prochlorotrichaceae</taxon>
        <taxon>Prochlorothrix</taxon>
    </lineage>
</organism>
<dbReference type="Gene3D" id="2.130.10.10">
    <property type="entry name" value="YVTN repeat-like/Quinoprotein amine dehydrogenase"/>
    <property type="match status" value="5"/>
</dbReference>
<dbReference type="Gene3D" id="3.40.50.300">
    <property type="entry name" value="P-loop containing nucleotide triphosphate hydrolases"/>
    <property type="match status" value="1"/>
</dbReference>